<name>L0FT54_ECHVK</name>
<dbReference type="RefSeq" id="WP_015264040.1">
    <property type="nucleotide sequence ID" value="NC_019904.1"/>
</dbReference>
<feature type="region of interest" description="Disordered" evidence="1">
    <location>
        <begin position="1025"/>
        <end position="1044"/>
    </location>
</feature>
<evidence type="ECO:0000313" key="3">
    <source>
        <dbReference type="EMBL" id="AGA76472.1"/>
    </source>
</evidence>
<organism evidence="3 4">
    <name type="scientific">Echinicola vietnamensis (strain DSM 17526 / LMG 23754 / KMM 6221)</name>
    <dbReference type="NCBI Taxonomy" id="926556"/>
    <lineage>
        <taxon>Bacteria</taxon>
        <taxon>Pseudomonadati</taxon>
        <taxon>Bacteroidota</taxon>
        <taxon>Cytophagia</taxon>
        <taxon>Cytophagales</taxon>
        <taxon>Cyclobacteriaceae</taxon>
        <taxon>Echinicola</taxon>
    </lineage>
</organism>
<dbReference type="Proteomes" id="UP000010796">
    <property type="component" value="Chromosome"/>
</dbReference>
<evidence type="ECO:0000256" key="2">
    <source>
        <dbReference type="SAM" id="SignalP"/>
    </source>
</evidence>
<dbReference type="HOGENOM" id="CLU_234874_0_0_10"/>
<feature type="region of interest" description="Disordered" evidence="1">
    <location>
        <begin position="1275"/>
        <end position="1296"/>
    </location>
</feature>
<feature type="region of interest" description="Disordered" evidence="1">
    <location>
        <begin position="842"/>
        <end position="862"/>
    </location>
</feature>
<feature type="region of interest" description="Disordered" evidence="1">
    <location>
        <begin position="1634"/>
        <end position="1660"/>
    </location>
</feature>
<dbReference type="eggNOG" id="COG0018">
    <property type="taxonomic scope" value="Bacteria"/>
</dbReference>
<feature type="region of interest" description="Disordered" evidence="1">
    <location>
        <begin position="732"/>
        <end position="752"/>
    </location>
</feature>
<keyword evidence="2" id="KW-0732">Signal</keyword>
<reference evidence="4" key="1">
    <citation type="submission" date="2012-02" db="EMBL/GenBank/DDBJ databases">
        <title>The complete genome of Echinicola vietnamensis DSM 17526.</title>
        <authorList>
            <person name="Lucas S."/>
            <person name="Copeland A."/>
            <person name="Lapidus A."/>
            <person name="Glavina del Rio T."/>
            <person name="Dalin E."/>
            <person name="Tice H."/>
            <person name="Bruce D."/>
            <person name="Goodwin L."/>
            <person name="Pitluck S."/>
            <person name="Peters L."/>
            <person name="Ovchinnikova G."/>
            <person name="Teshima H."/>
            <person name="Kyrpides N."/>
            <person name="Mavromatis K."/>
            <person name="Ivanova N."/>
            <person name="Brettin T."/>
            <person name="Detter J.C."/>
            <person name="Han C."/>
            <person name="Larimer F."/>
            <person name="Land M."/>
            <person name="Hauser L."/>
            <person name="Markowitz V."/>
            <person name="Cheng J.-F."/>
            <person name="Hugenholtz P."/>
            <person name="Woyke T."/>
            <person name="Wu D."/>
            <person name="Brambilla E."/>
            <person name="Klenk H.-P."/>
            <person name="Eisen J.A."/>
        </authorList>
    </citation>
    <scope>NUCLEOTIDE SEQUENCE [LARGE SCALE GENOMIC DNA]</scope>
    <source>
        <strain evidence="4">DSM 17526 / LMG 23754 / KMM 6221</strain>
    </source>
</reference>
<feature type="chain" id="PRO_5003941869" evidence="2">
    <location>
        <begin position="20"/>
        <end position="1946"/>
    </location>
</feature>
<dbReference type="Gene3D" id="2.120.10.80">
    <property type="entry name" value="Kelch-type beta propeller"/>
    <property type="match status" value="2"/>
</dbReference>
<feature type="signal peptide" evidence="2">
    <location>
        <begin position="1"/>
        <end position="19"/>
    </location>
</feature>
<dbReference type="InterPro" id="IPR015915">
    <property type="entry name" value="Kelch-typ_b-propeller"/>
</dbReference>
<evidence type="ECO:0000256" key="1">
    <source>
        <dbReference type="SAM" id="MobiDB-lite"/>
    </source>
</evidence>
<dbReference type="eggNOG" id="COG1520">
    <property type="taxonomic scope" value="Bacteria"/>
</dbReference>
<dbReference type="EMBL" id="CP003346">
    <property type="protein sequence ID" value="AGA76472.1"/>
    <property type="molecule type" value="Genomic_DNA"/>
</dbReference>
<feature type="compositionally biased region" description="Low complexity" evidence="1">
    <location>
        <begin position="1705"/>
        <end position="1714"/>
    </location>
</feature>
<dbReference type="InterPro" id="IPR036322">
    <property type="entry name" value="WD40_repeat_dom_sf"/>
</dbReference>
<dbReference type="KEGG" id="evi:Echvi_0175"/>
<feature type="region of interest" description="Disordered" evidence="1">
    <location>
        <begin position="1700"/>
        <end position="1722"/>
    </location>
</feature>
<sequence length="1946" mass="207305">MKNLLLVLIFCLGAGYASAQVGIGTATPNQSAQLEVLAADKGVLIPRIALTSTVDKETIANGNVESLLVYNTTNTNLITPGYYYWYNEKWRRLSASGDTTNQVIYDPETDQFYYITEDGDLVNIEIGDLLNETISRLVDNGDGSYTYTDEEGVETIINVPEAVINEFTEITQNNNVLNQLVSIVHKHGGNVYYDGDSFSYTDENGENVEISIEDLLEETVTSLVSNGDGTYTYTSEDSTVTVINVPGDVVNQFETIIENEEVRNEITELIKNVGGNVYYDGDELTYITEEGDEAVINVTEIVQSHETVTSLVSNGDGTYTYTSEDSTVTVINVPGDVVNEFETIIENEEVRNEITELIKNVGGNVYYDGDELTYITEEGDEAVINVTEIVQSHETVTSLVSNGDGTYTYTSEDSTVTVINVPGDVVNEFETIIENEEVRNEITELIKNVGGNVYYDGDELTYITEEGDEAVINVTEIVQSHETVTSLVSNGDGTYTYTSEDSTVTVINVPGDVVNQFETIIENEEVKNEITELIKNVGGNVYYDGDELTYITEEGDEAVINVTEIVQSHETVTSLVSNGNGTYTYTSEDSTVTVINVPGDVVNQFETIIENEEVRNEITELIKNVGGNVYYDGDELTYITEEGDEAVINVTEIVQSHETVTSLVANGDGTYTYTSEDDTETIFSITQTGTGNPNDNGTTGAAGDVYVDESTGYVYAHNGTEWIEAGESSLTINEGDPNDNGTSGESGDVYIDNSTGDTYVYNETTGEWDKNTDTLLVENGTVTHTAVDGTVVNFDVTRSGTGNPNDNGTTGEGGDVYVDESTGYIYAHNGTEWIEAGESSLTINEGDPNDNGTSGESGDVYIDNSTGDTYVYNETTGEWEQNTDTLLAENGTVTHTAVDGSVVSFAVTQSGTGNPNGNGTQGEGGDIYVDESTGDIYTYNPTTDTWEQASGLSDMLEVNNGTVTHTAVDGSVVSFDVTRSGTGNPNDNGTTGEGGDVYVDESTGYVYAHNGTEWIEAGESSLTINEGDPNDNGTSGESGDVYIDNSTGDTYVYNETTGEWDKNTDTLLAENGTVTHTAVDGSVVSFAVTQSGTGNPNGNGTQGEGGDIYVDESTGDIYTFNPATNTWEQASGLSDMLEVNNGTVTHTAVDGSVVSFAVTQSGTGDPNGNGTTGEGGDIYVDESTGDIYTFNPATNTWEQASGLSDMLEVNNGTVTHTAVDGTVVNFDVTRSGTGNPNDNGTTGSAGDVYVDKSTGYVYAHNGTEWIEAGESSLTINEGDPNDNGTSGESGDVYIDNSTGDTYVYNETTGEWDKNTDMLELNNGTVTHTAVDGSVVSFDVTRSGTGNPNDNGTTGSAGDVYVDESTGYVYAHNGTEWIEAGESSLTINEGDPNDNGTSGESGDVYIDNSTGDTYVYNETTGEWEQNTDTLLAENGTVTHTAVDGSVVSFAVTQSGTGNPNGNGTQGEGGDIYVDESTGDIYTYNPTTDTWEQASGLSDMLELNNGMVTHTAVDGSVVSFAVTQSGTGNPNGNGTQGEGGDIYVDESTGDIYTYNPTTDTWEQASGLSDMLEVNNGTVTHTAVDGTVVNFDVTRSGTGNPNDNGTTGAAGDVYVDEGTGDVYAHNGTEWIEAGESSLTINEGDPNDNGTSGESGDVYIDNSTGDTYVYNETTGEWDKNTDILELNNGTVTHTAVDGSAVSFDVTRSGTGNPNDNGTTGEGGDIYVDETTGDVYTYIEDPDGDPSTDDATWVQTNVTEPWQVENTTAKAQSNTEHIYQVGNVGVGDFSGEAISAKLDVKEGNVRIREINTNTGTIEAAETGQKDRVVVAGTDGVIKSLKATLPKFFYMPSVLIPVNEEQVPTGDTFGTVDLHSKYISQFTNPMVSSTGASEGIPVLPANELEYHITWFDETVFENVAVSETGVLTYEVIDGAEVNEGSFMNVVFVVKEE</sequence>
<dbReference type="OrthoDB" id="9765957at2"/>
<evidence type="ECO:0000313" key="4">
    <source>
        <dbReference type="Proteomes" id="UP000010796"/>
    </source>
</evidence>
<gene>
    <name evidence="3" type="ordered locus">Echvi_0175</name>
</gene>
<dbReference type="PATRIC" id="fig|926556.3.peg.177"/>
<keyword evidence="4" id="KW-1185">Reference proteome</keyword>
<dbReference type="STRING" id="926556.Echvi_0175"/>
<dbReference type="SUPFAM" id="SSF50978">
    <property type="entry name" value="WD40 repeat-like"/>
    <property type="match status" value="1"/>
</dbReference>
<accession>L0FT54</accession>
<proteinExistence type="predicted"/>
<protein>
    <submittedName>
        <fullName evidence="3">Uncharacterized protein</fullName>
    </submittedName>
</protein>
<feature type="region of interest" description="Disordered" evidence="1">
    <location>
        <begin position="1384"/>
        <end position="1405"/>
    </location>
</feature>